<evidence type="ECO:0000313" key="1">
    <source>
        <dbReference type="EMBL" id="AEQ32897.1"/>
    </source>
</evidence>
<dbReference type="KEGG" id="vg:11256820"/>
<name>G5CQK8_9VIRU</name>
<dbReference type="EMBL" id="JN258408">
    <property type="protein sequence ID" value="AEQ32897.1"/>
    <property type="molecule type" value="Genomic_DNA"/>
</dbReference>
<evidence type="ECO:0000313" key="2">
    <source>
        <dbReference type="Proteomes" id="UP000202558"/>
    </source>
</evidence>
<gene>
    <name evidence="1" type="primary">mchi_39</name>
</gene>
<accession>G5CQK8</accession>
<proteinExistence type="predicted"/>
<keyword evidence="2" id="KW-1185">Reference proteome</keyword>
<protein>
    <submittedName>
        <fullName evidence="1">Uncharacterized protein</fullName>
    </submittedName>
</protein>
<organism evidence="1 2">
    <name type="scientific">Megavirus chiliensis</name>
    <dbReference type="NCBI Taxonomy" id="1094892"/>
    <lineage>
        <taxon>Viruses</taxon>
        <taxon>Varidnaviria</taxon>
        <taxon>Bamfordvirae</taxon>
        <taxon>Nucleocytoviricota</taxon>
        <taxon>Megaviricetes</taxon>
        <taxon>Imitervirales</taxon>
        <taxon>Mimiviridae</taxon>
        <taxon>Megamimivirinae</taxon>
        <taxon>Megavirus</taxon>
        <taxon>Megavirus chilense</taxon>
    </lineage>
</organism>
<reference evidence="1 2" key="1">
    <citation type="journal article" date="2011" name="Proc. Natl. Acad. Sci. U.S.A.">
        <title>Distant Mimivirus relative with a larger genome highlights the fundamental features of Megaviridae.</title>
        <authorList>
            <person name="Arslan D."/>
            <person name="Legendre M."/>
            <person name="Seltzer V."/>
            <person name="Abergel C."/>
            <person name="Claverie J.M."/>
        </authorList>
    </citation>
    <scope>NUCLEOTIDE SEQUENCE [LARGE SCALE GENOMIC DNA]</scope>
    <source>
        <strain evidence="1">Claverie Las Cruses</strain>
    </source>
</reference>
<sequence>MENDKYTFLLKMGFAADHAVKMEFYRKKFKNGIAIEFNSASPNEILKECNQETITFLNKVKECDQNIGTDNDSISEKCYDDAGIEPLFECYRGVMQKRYDNNRY</sequence>
<dbReference type="Proteomes" id="UP000202558">
    <property type="component" value="Segment"/>
</dbReference>